<feature type="transmembrane region" description="Helical" evidence="1">
    <location>
        <begin position="21"/>
        <end position="40"/>
    </location>
</feature>
<feature type="transmembrane region" description="Helical" evidence="1">
    <location>
        <begin position="74"/>
        <end position="98"/>
    </location>
</feature>
<feature type="transmembrane region" description="Helical" evidence="1">
    <location>
        <begin position="143"/>
        <end position="161"/>
    </location>
</feature>
<dbReference type="Proteomes" id="UP000619479">
    <property type="component" value="Unassembled WGS sequence"/>
</dbReference>
<feature type="transmembrane region" description="Helical" evidence="1">
    <location>
        <begin position="110"/>
        <end position="131"/>
    </location>
</feature>
<comment type="caution">
    <text evidence="2">The sequence shown here is derived from an EMBL/GenBank/DDBJ whole genome shotgun (WGS) entry which is preliminary data.</text>
</comment>
<dbReference type="AlphaFoldDB" id="A0A919M2S8"/>
<organism evidence="2 3">
    <name type="scientific">Actinoplanes cyaneus</name>
    <dbReference type="NCBI Taxonomy" id="52696"/>
    <lineage>
        <taxon>Bacteria</taxon>
        <taxon>Bacillati</taxon>
        <taxon>Actinomycetota</taxon>
        <taxon>Actinomycetes</taxon>
        <taxon>Micromonosporales</taxon>
        <taxon>Micromonosporaceae</taxon>
        <taxon>Actinoplanes</taxon>
    </lineage>
</organism>
<name>A0A919M2S8_9ACTN</name>
<evidence type="ECO:0000313" key="2">
    <source>
        <dbReference type="EMBL" id="GID63772.1"/>
    </source>
</evidence>
<evidence type="ECO:0000256" key="1">
    <source>
        <dbReference type="SAM" id="Phobius"/>
    </source>
</evidence>
<sequence length="222" mass="23098">MNIDTRAGVIGRPATATGRRAVLVAPLAGLLLGVLDFAWIKFVPAPFGELGNSIAVWAVAAFLLTLLNRWSLPVSVAAAVVQLVIAVPAYYLAAALIQNDDLANMYDANALLWAGLGVVAGLVFGAGGFVARCARLPELLRDTALALPGAVLFAEAVLQAFRIGNPSYATGGLVAYTLILILLGLTVTALITPTWRRRGVVLVLALPLTAAGYVLLGLTGFH</sequence>
<dbReference type="Pfam" id="PF20128">
    <property type="entry name" value="DUF6518"/>
    <property type="match status" value="1"/>
</dbReference>
<reference evidence="2" key="1">
    <citation type="submission" date="2021-01" db="EMBL/GenBank/DDBJ databases">
        <title>Whole genome shotgun sequence of Actinoplanes cyaneus NBRC 14990.</title>
        <authorList>
            <person name="Komaki H."/>
            <person name="Tamura T."/>
        </authorList>
    </citation>
    <scope>NUCLEOTIDE SEQUENCE</scope>
    <source>
        <strain evidence="2">NBRC 14990</strain>
    </source>
</reference>
<protein>
    <submittedName>
        <fullName evidence="2">Uncharacterized protein</fullName>
    </submittedName>
</protein>
<dbReference type="RefSeq" id="WP_203739207.1">
    <property type="nucleotide sequence ID" value="NZ_BAAAUC010000027.1"/>
</dbReference>
<proteinExistence type="predicted"/>
<feature type="transmembrane region" description="Helical" evidence="1">
    <location>
        <begin position="46"/>
        <end position="67"/>
    </location>
</feature>
<keyword evidence="1" id="KW-0472">Membrane</keyword>
<evidence type="ECO:0000313" key="3">
    <source>
        <dbReference type="Proteomes" id="UP000619479"/>
    </source>
</evidence>
<dbReference type="EMBL" id="BOMH01000013">
    <property type="protein sequence ID" value="GID63772.1"/>
    <property type="molecule type" value="Genomic_DNA"/>
</dbReference>
<keyword evidence="3" id="KW-1185">Reference proteome</keyword>
<keyword evidence="1" id="KW-0812">Transmembrane</keyword>
<feature type="transmembrane region" description="Helical" evidence="1">
    <location>
        <begin position="173"/>
        <end position="192"/>
    </location>
</feature>
<dbReference type="InterPro" id="IPR045393">
    <property type="entry name" value="DUF6518"/>
</dbReference>
<gene>
    <name evidence="2" type="ORF">Acy02nite_16530</name>
</gene>
<accession>A0A919M2S8</accession>
<keyword evidence="1" id="KW-1133">Transmembrane helix</keyword>
<feature type="transmembrane region" description="Helical" evidence="1">
    <location>
        <begin position="199"/>
        <end position="221"/>
    </location>
</feature>